<protein>
    <submittedName>
        <fullName evidence="1">Uncharacterized protein</fullName>
    </submittedName>
</protein>
<organism evidence="1 2">
    <name type="scientific">Musa balbisiana</name>
    <name type="common">Banana</name>
    <dbReference type="NCBI Taxonomy" id="52838"/>
    <lineage>
        <taxon>Eukaryota</taxon>
        <taxon>Viridiplantae</taxon>
        <taxon>Streptophyta</taxon>
        <taxon>Embryophyta</taxon>
        <taxon>Tracheophyta</taxon>
        <taxon>Spermatophyta</taxon>
        <taxon>Magnoliopsida</taxon>
        <taxon>Liliopsida</taxon>
        <taxon>Zingiberales</taxon>
        <taxon>Musaceae</taxon>
        <taxon>Musa</taxon>
    </lineage>
</organism>
<keyword evidence="2" id="KW-1185">Reference proteome</keyword>
<accession>A0A4S8K4M0</accession>
<reference evidence="1 2" key="1">
    <citation type="journal article" date="2019" name="Nat. Plants">
        <title>Genome sequencing of Musa balbisiana reveals subgenome evolution and function divergence in polyploid bananas.</title>
        <authorList>
            <person name="Yao X."/>
        </authorList>
    </citation>
    <scope>NUCLEOTIDE SEQUENCE [LARGE SCALE GENOMIC DNA]</scope>
    <source>
        <strain evidence="2">cv. DH-PKW</strain>
        <tissue evidence="1">Leaves</tissue>
    </source>
</reference>
<name>A0A4S8K4M0_MUSBA</name>
<gene>
    <name evidence="1" type="ORF">C4D60_Mb08t17900</name>
</gene>
<comment type="caution">
    <text evidence="1">The sequence shown here is derived from an EMBL/GenBank/DDBJ whole genome shotgun (WGS) entry which is preliminary data.</text>
</comment>
<proteinExistence type="predicted"/>
<dbReference type="AlphaFoldDB" id="A0A4S8K4M0"/>
<sequence>MGNSTHLLHRLPPDLVPVRLVGNEADALNLAVVAKPMMRMKASGWERSVLAFLVTGKADLMKPGKWWQRKRPSWRKPFLAASTVASGGTTGWAVQPPTTRDSQWCYRQLGGAIVYRQSVVDVNQ</sequence>
<evidence type="ECO:0000313" key="2">
    <source>
        <dbReference type="Proteomes" id="UP000317650"/>
    </source>
</evidence>
<dbReference type="EMBL" id="PYDT01000002">
    <property type="protein sequence ID" value="THU69769.1"/>
    <property type="molecule type" value="Genomic_DNA"/>
</dbReference>
<evidence type="ECO:0000313" key="1">
    <source>
        <dbReference type="EMBL" id="THU69769.1"/>
    </source>
</evidence>
<dbReference type="Proteomes" id="UP000317650">
    <property type="component" value="Chromosome 8"/>
</dbReference>